<reference evidence="1" key="2">
    <citation type="submission" date="2023-06" db="EMBL/GenBank/DDBJ databases">
        <authorList>
            <person name="Swenson N.G."/>
            <person name="Wegrzyn J.L."/>
            <person name="Mcevoy S.L."/>
        </authorList>
    </citation>
    <scope>NUCLEOTIDE SEQUENCE</scope>
    <source>
        <strain evidence="1">NS2018</strain>
        <tissue evidence="1">Leaf</tissue>
    </source>
</reference>
<proteinExistence type="predicted"/>
<dbReference type="Proteomes" id="UP001168877">
    <property type="component" value="Unassembled WGS sequence"/>
</dbReference>
<dbReference type="EMBL" id="JAUESC010000381">
    <property type="protein sequence ID" value="KAK0588945.1"/>
    <property type="molecule type" value="Genomic_DNA"/>
</dbReference>
<keyword evidence="2" id="KW-1185">Reference proteome</keyword>
<evidence type="ECO:0000313" key="2">
    <source>
        <dbReference type="Proteomes" id="UP001168877"/>
    </source>
</evidence>
<sequence>MAPCKQLISYLSSKVLLSMVPIFHCRVCKSSSTFSAKLSSWLLMGASSWAQGIVAAHSVEVVVPKSSLTRFEDPSSFSFSGSFCCNCSGLSSWFGIPLWLCCEASIILSTKLSSWL</sequence>
<dbReference type="AlphaFoldDB" id="A0AA39SG36"/>
<name>A0AA39SG36_ACESA</name>
<comment type="caution">
    <text evidence="1">The sequence shown here is derived from an EMBL/GenBank/DDBJ whole genome shotgun (WGS) entry which is preliminary data.</text>
</comment>
<organism evidence="1 2">
    <name type="scientific">Acer saccharum</name>
    <name type="common">Sugar maple</name>
    <dbReference type="NCBI Taxonomy" id="4024"/>
    <lineage>
        <taxon>Eukaryota</taxon>
        <taxon>Viridiplantae</taxon>
        <taxon>Streptophyta</taxon>
        <taxon>Embryophyta</taxon>
        <taxon>Tracheophyta</taxon>
        <taxon>Spermatophyta</taxon>
        <taxon>Magnoliopsida</taxon>
        <taxon>eudicotyledons</taxon>
        <taxon>Gunneridae</taxon>
        <taxon>Pentapetalae</taxon>
        <taxon>rosids</taxon>
        <taxon>malvids</taxon>
        <taxon>Sapindales</taxon>
        <taxon>Sapindaceae</taxon>
        <taxon>Hippocastanoideae</taxon>
        <taxon>Acereae</taxon>
        <taxon>Acer</taxon>
    </lineage>
</organism>
<accession>A0AA39SG36</accession>
<reference evidence="1" key="1">
    <citation type="journal article" date="2022" name="Plant J.">
        <title>Strategies of tolerance reflected in two North American maple genomes.</title>
        <authorList>
            <person name="McEvoy S.L."/>
            <person name="Sezen U.U."/>
            <person name="Trouern-Trend A."/>
            <person name="McMahon S.M."/>
            <person name="Schaberg P.G."/>
            <person name="Yang J."/>
            <person name="Wegrzyn J.L."/>
            <person name="Swenson N.G."/>
        </authorList>
    </citation>
    <scope>NUCLEOTIDE SEQUENCE</scope>
    <source>
        <strain evidence="1">NS2018</strain>
    </source>
</reference>
<protein>
    <submittedName>
        <fullName evidence="1">Uncharacterized protein</fullName>
    </submittedName>
</protein>
<evidence type="ECO:0000313" key="1">
    <source>
        <dbReference type="EMBL" id="KAK0588945.1"/>
    </source>
</evidence>
<gene>
    <name evidence="1" type="ORF">LWI29_007562</name>
</gene>